<evidence type="ECO:0000313" key="4">
    <source>
        <dbReference type="Proteomes" id="UP000260136"/>
    </source>
</evidence>
<proteinExistence type="predicted"/>
<dbReference type="AlphaFoldDB" id="A0A3B0Q094"/>
<feature type="compositionally biased region" description="Polar residues" evidence="1">
    <location>
        <begin position="7"/>
        <end position="28"/>
    </location>
</feature>
<accession>A0A3B0Q094</accession>
<reference evidence="4" key="1">
    <citation type="submission" date="2018-06" db="EMBL/GenBank/DDBJ databases">
        <authorList>
            <consortium name="Pathogen Informatics"/>
        </authorList>
    </citation>
    <scope>NUCLEOTIDE SEQUENCE [LARGE SCALE GENOMIC DNA]</scope>
    <source>
        <strain evidence="4">NCTC10115</strain>
    </source>
</reference>
<protein>
    <submittedName>
        <fullName evidence="3">Mycoplasma haemagglutinin</fullName>
    </submittedName>
</protein>
<gene>
    <name evidence="3" type="ORF">NCTC10115_00787</name>
</gene>
<feature type="region of interest" description="Disordered" evidence="1">
    <location>
        <begin position="1"/>
        <end position="28"/>
    </location>
</feature>
<dbReference type="Proteomes" id="UP000260136">
    <property type="component" value="Chromosome"/>
</dbReference>
<evidence type="ECO:0000259" key="2">
    <source>
        <dbReference type="Pfam" id="PF05692"/>
    </source>
</evidence>
<dbReference type="EMBL" id="LS991952">
    <property type="protein sequence ID" value="SYV94463.1"/>
    <property type="molecule type" value="Genomic_DNA"/>
</dbReference>
<evidence type="ECO:0000313" key="3">
    <source>
        <dbReference type="EMBL" id="SYV94463.1"/>
    </source>
</evidence>
<feature type="non-terminal residue" evidence="3">
    <location>
        <position position="80"/>
    </location>
</feature>
<organism evidence="3 4">
    <name type="scientific">Mycoplasmoides gallisepticum</name>
    <name type="common">Mycoplasma gallisepticum</name>
    <dbReference type="NCBI Taxonomy" id="2096"/>
    <lineage>
        <taxon>Bacteria</taxon>
        <taxon>Bacillati</taxon>
        <taxon>Mycoplasmatota</taxon>
        <taxon>Mycoplasmoidales</taxon>
        <taxon>Mycoplasmoidaceae</taxon>
        <taxon>Mycoplasmoides</taxon>
    </lineage>
</organism>
<name>A0A3B0Q094_MYCGL</name>
<evidence type="ECO:0000256" key="1">
    <source>
        <dbReference type="SAM" id="MobiDB-lite"/>
    </source>
</evidence>
<feature type="domain" description="Haemagglutinin Mycoplasma" evidence="2">
    <location>
        <begin position="2"/>
        <end position="80"/>
    </location>
</feature>
<sequence>MIGGSGNRTVASAQMNKKNNPHVNGDTRTFTIHVNAPVNGNYHISGAYLQGSTSARSLKFSTGEMAQNVVTVTNLKQDNW</sequence>
<dbReference type="Pfam" id="PF05692">
    <property type="entry name" value="Myco_haema"/>
    <property type="match status" value="1"/>
</dbReference>
<dbReference type="InterPro" id="IPR008692">
    <property type="entry name" value="Hemogglutn_Mycoplasma"/>
</dbReference>